<evidence type="ECO:0000313" key="9">
    <source>
        <dbReference type="Proteomes" id="UP000298138"/>
    </source>
</evidence>
<feature type="transmembrane region" description="Helical" evidence="6">
    <location>
        <begin position="334"/>
        <end position="354"/>
    </location>
</feature>
<evidence type="ECO:0000256" key="2">
    <source>
        <dbReference type="ARBA" id="ARBA00022448"/>
    </source>
</evidence>
<feature type="transmembrane region" description="Helical" evidence="6">
    <location>
        <begin position="66"/>
        <end position="85"/>
    </location>
</feature>
<dbReference type="PROSITE" id="PS50850">
    <property type="entry name" value="MFS"/>
    <property type="match status" value="1"/>
</dbReference>
<dbReference type="Pfam" id="PF07690">
    <property type="entry name" value="MFS_1"/>
    <property type="match status" value="1"/>
</dbReference>
<proteinExistence type="predicted"/>
<evidence type="ECO:0000259" key="7">
    <source>
        <dbReference type="PROSITE" id="PS50850"/>
    </source>
</evidence>
<keyword evidence="5 6" id="KW-0472">Membrane</keyword>
<dbReference type="GO" id="GO:0022857">
    <property type="term" value="F:transmembrane transporter activity"/>
    <property type="evidence" value="ECO:0007669"/>
    <property type="project" value="InterPro"/>
</dbReference>
<feature type="transmembrane region" description="Helical" evidence="6">
    <location>
        <begin position="159"/>
        <end position="180"/>
    </location>
</feature>
<dbReference type="InterPro" id="IPR036259">
    <property type="entry name" value="MFS_trans_sf"/>
</dbReference>
<dbReference type="EMBL" id="ML220116">
    <property type="protein sequence ID" value="TGZ82111.1"/>
    <property type="molecule type" value="Genomic_DNA"/>
</dbReference>
<evidence type="ECO:0000313" key="8">
    <source>
        <dbReference type="EMBL" id="TGZ82111.1"/>
    </source>
</evidence>
<dbReference type="PANTHER" id="PTHR23502:SF132">
    <property type="entry name" value="POLYAMINE TRANSPORTER 2-RELATED"/>
    <property type="match status" value="1"/>
</dbReference>
<evidence type="ECO:0000256" key="1">
    <source>
        <dbReference type="ARBA" id="ARBA00004141"/>
    </source>
</evidence>
<feature type="transmembrane region" description="Helical" evidence="6">
    <location>
        <begin position="374"/>
        <end position="393"/>
    </location>
</feature>
<dbReference type="CDD" id="cd17323">
    <property type="entry name" value="MFS_Tpo1_MDR_like"/>
    <property type="match status" value="1"/>
</dbReference>
<dbReference type="InterPro" id="IPR011701">
    <property type="entry name" value="MFS"/>
</dbReference>
<dbReference type="GO" id="GO:0140115">
    <property type="term" value="P:export across plasma membrane"/>
    <property type="evidence" value="ECO:0007669"/>
    <property type="project" value="UniProtKB-ARBA"/>
</dbReference>
<name>A0A4S2MZE7_9PEZI</name>
<organism evidence="8 9">
    <name type="scientific">Ascodesmis nigricans</name>
    <dbReference type="NCBI Taxonomy" id="341454"/>
    <lineage>
        <taxon>Eukaryota</taxon>
        <taxon>Fungi</taxon>
        <taxon>Dikarya</taxon>
        <taxon>Ascomycota</taxon>
        <taxon>Pezizomycotina</taxon>
        <taxon>Pezizomycetes</taxon>
        <taxon>Pezizales</taxon>
        <taxon>Ascodesmidaceae</taxon>
        <taxon>Ascodesmis</taxon>
    </lineage>
</organism>
<feature type="transmembrane region" description="Helical" evidence="6">
    <location>
        <begin position="222"/>
        <end position="242"/>
    </location>
</feature>
<sequence length="500" mass="55000">MESTSTTSSSGSSTIDLESQSQIKMEVDSLSEVHNRVMTLSQKVTWDCGIIDTKHHPMNMPLWKKLFITIINCSMAMITMMSISLMTPAITTICAEFGVSLEVGALTYGMYVLGWAIAPMILSPLSDIWGRRYFYVFSWILFIITFVACALAPNMACLLVFRFLAGLAGSPAIALNAGTLTDIWEGESRGRAIGIVVIVSYLGPVLAPIIGGYIVQYLSWKWTLWLTPIIAGAVLLPVIWCPETHAPTILEKQVKKERKRSKNMHLHAEGARTINFSVIRKAVAKPFQLLFTEPIIMGVSMYIAVLSGILYLYFGAYPYVFRRIYKLSIGDSSLAFLGLVIGCLAAVPAVLIMAKQYRKLKATGSGAPEDSLRWAIWAALLLPVGPFILGWTSKKDISYFVPACGGIVFGFSSLILIVAFYTYLSEAYDTAHAGSVFAGILFVRSIVTAGFPVAMPKMYDNLGVNWASSTLGFILIAIAWVPAGLFRYGERYRRRSPFAA</sequence>
<feature type="transmembrane region" description="Helical" evidence="6">
    <location>
        <begin position="192"/>
        <end position="216"/>
    </location>
</feature>
<protein>
    <submittedName>
        <fullName evidence="8">MFS general substrate transporter</fullName>
    </submittedName>
</protein>
<dbReference type="AlphaFoldDB" id="A0A4S2MZE7"/>
<dbReference type="Gene3D" id="1.20.1250.20">
    <property type="entry name" value="MFS general substrate transporter like domains"/>
    <property type="match status" value="1"/>
</dbReference>
<accession>A0A4S2MZE7</accession>
<feature type="domain" description="Major facilitator superfamily (MFS) profile" evidence="7">
    <location>
        <begin position="68"/>
        <end position="495"/>
    </location>
</feature>
<dbReference type="GO" id="GO:0042908">
    <property type="term" value="P:xenobiotic transport"/>
    <property type="evidence" value="ECO:0007669"/>
    <property type="project" value="UniProtKB-ARBA"/>
</dbReference>
<dbReference type="InParanoid" id="A0A4S2MZE7"/>
<dbReference type="OrthoDB" id="446368at2759"/>
<dbReference type="Proteomes" id="UP000298138">
    <property type="component" value="Unassembled WGS sequence"/>
</dbReference>
<feature type="transmembrane region" description="Helical" evidence="6">
    <location>
        <begin position="399"/>
        <end position="424"/>
    </location>
</feature>
<keyword evidence="4 6" id="KW-1133">Transmembrane helix</keyword>
<evidence type="ECO:0000256" key="6">
    <source>
        <dbReference type="SAM" id="Phobius"/>
    </source>
</evidence>
<dbReference type="PROSITE" id="PS00216">
    <property type="entry name" value="SUGAR_TRANSPORT_1"/>
    <property type="match status" value="1"/>
</dbReference>
<keyword evidence="2" id="KW-0813">Transport</keyword>
<dbReference type="GO" id="GO:0005886">
    <property type="term" value="C:plasma membrane"/>
    <property type="evidence" value="ECO:0007669"/>
    <property type="project" value="TreeGrafter"/>
</dbReference>
<keyword evidence="3 6" id="KW-0812">Transmembrane</keyword>
<evidence type="ECO:0000256" key="4">
    <source>
        <dbReference type="ARBA" id="ARBA00022989"/>
    </source>
</evidence>
<evidence type="ECO:0000256" key="3">
    <source>
        <dbReference type="ARBA" id="ARBA00022692"/>
    </source>
</evidence>
<comment type="subcellular location">
    <subcellularLocation>
        <location evidence="1">Membrane</location>
        <topology evidence="1">Multi-pass membrane protein</topology>
    </subcellularLocation>
</comment>
<feature type="transmembrane region" description="Helical" evidence="6">
    <location>
        <begin position="134"/>
        <end position="153"/>
    </location>
</feature>
<feature type="transmembrane region" description="Helical" evidence="6">
    <location>
        <begin position="295"/>
        <end position="314"/>
    </location>
</feature>
<feature type="transmembrane region" description="Helical" evidence="6">
    <location>
        <begin position="105"/>
        <end position="122"/>
    </location>
</feature>
<dbReference type="SUPFAM" id="SSF103473">
    <property type="entry name" value="MFS general substrate transporter"/>
    <property type="match status" value="1"/>
</dbReference>
<dbReference type="InterPro" id="IPR020846">
    <property type="entry name" value="MFS_dom"/>
</dbReference>
<feature type="transmembrane region" description="Helical" evidence="6">
    <location>
        <begin position="466"/>
        <end position="486"/>
    </location>
</feature>
<dbReference type="InterPro" id="IPR005829">
    <property type="entry name" value="Sugar_transporter_CS"/>
</dbReference>
<keyword evidence="9" id="KW-1185">Reference proteome</keyword>
<dbReference type="STRING" id="341454.A0A4S2MZE7"/>
<dbReference type="PANTHER" id="PTHR23502">
    <property type="entry name" value="MAJOR FACILITATOR SUPERFAMILY"/>
    <property type="match status" value="1"/>
</dbReference>
<evidence type="ECO:0000256" key="5">
    <source>
        <dbReference type="ARBA" id="ARBA00023136"/>
    </source>
</evidence>
<reference evidence="8 9" key="1">
    <citation type="submission" date="2019-04" db="EMBL/GenBank/DDBJ databases">
        <title>Comparative genomics and transcriptomics to analyze fruiting body development in filamentous ascomycetes.</title>
        <authorList>
            <consortium name="DOE Joint Genome Institute"/>
            <person name="Lutkenhaus R."/>
            <person name="Traeger S."/>
            <person name="Breuer J."/>
            <person name="Kuo A."/>
            <person name="Lipzen A."/>
            <person name="Pangilinan J."/>
            <person name="Dilworth D."/>
            <person name="Sandor L."/>
            <person name="Poggeler S."/>
            <person name="Barry K."/>
            <person name="Grigoriev I.V."/>
            <person name="Nowrousian M."/>
        </authorList>
    </citation>
    <scope>NUCLEOTIDE SEQUENCE [LARGE SCALE GENOMIC DNA]</scope>
    <source>
        <strain evidence="8 9">CBS 389.68</strain>
    </source>
</reference>
<feature type="transmembrane region" description="Helical" evidence="6">
    <location>
        <begin position="436"/>
        <end position="454"/>
    </location>
</feature>
<gene>
    <name evidence="8" type="ORF">EX30DRAFT_215517</name>
</gene>